<proteinExistence type="evidence at transcript level"/>
<dbReference type="PROSITE" id="PS50888">
    <property type="entry name" value="BHLH"/>
    <property type="match status" value="1"/>
</dbReference>
<evidence type="ECO:0000256" key="5">
    <source>
        <dbReference type="ARBA" id="ARBA00023163"/>
    </source>
</evidence>
<keyword evidence="5" id="KW-0804">Transcription</keyword>
<dbReference type="AlphaFoldDB" id="A0A8A6LT12"/>
<comment type="subunit">
    <text evidence="2">Homodimer.</text>
</comment>
<name>A0A8A6LT12_CATRO</name>
<dbReference type="Pfam" id="PF22754">
    <property type="entry name" value="bHLH-TF_ACT-like_plant"/>
    <property type="match status" value="1"/>
</dbReference>
<evidence type="ECO:0000256" key="1">
    <source>
        <dbReference type="ARBA" id="ARBA00004123"/>
    </source>
</evidence>
<dbReference type="GO" id="GO:0003700">
    <property type="term" value="F:DNA-binding transcription factor activity"/>
    <property type="evidence" value="ECO:0007669"/>
    <property type="project" value="TreeGrafter"/>
</dbReference>
<sequence>MESLDIHEEYKHYWETNMIFQTEELESYFDDQTLSAYYDSSSPDGGQSSTASKNIVSERNRRKKLNDRLFALRSVVPKISKMDKASIIKDAIEYIQELHEQERILQAEISELELKKNAFMEFDQETISYANSKPKRTRIHHHDHYSINGGSRSSPIEILELRVSYMREKTIVVSLTCSKRTDTMVKLCEVFESLDLKVITANITAFSGSLITTVFLEADEEEKDLLKIKIETAIATLNDPDSPMSM</sequence>
<dbReference type="PANTHER" id="PTHR31945">
    <property type="entry name" value="TRANSCRIPTION FACTOR SCREAM2-RELATED"/>
    <property type="match status" value="1"/>
</dbReference>
<dbReference type="GO" id="GO:0005634">
    <property type="term" value="C:nucleus"/>
    <property type="evidence" value="ECO:0007669"/>
    <property type="project" value="UniProtKB-SubCell"/>
</dbReference>
<dbReference type="GO" id="GO:0046983">
    <property type="term" value="F:protein dimerization activity"/>
    <property type="evidence" value="ECO:0007669"/>
    <property type="project" value="InterPro"/>
</dbReference>
<evidence type="ECO:0000259" key="8">
    <source>
        <dbReference type="PROSITE" id="PS50888"/>
    </source>
</evidence>
<dbReference type="Gene3D" id="4.10.280.10">
    <property type="entry name" value="Helix-loop-helix DNA-binding domain"/>
    <property type="match status" value="1"/>
</dbReference>
<dbReference type="EMBL" id="MT414979">
    <property type="protein sequence ID" value="QTJ02264.1"/>
    <property type="molecule type" value="mRNA"/>
</dbReference>
<dbReference type="GO" id="GO:0043565">
    <property type="term" value="F:sequence-specific DNA binding"/>
    <property type="evidence" value="ECO:0007669"/>
    <property type="project" value="TreeGrafter"/>
</dbReference>
<dbReference type="OrthoDB" id="623055at2759"/>
<dbReference type="InterPro" id="IPR051358">
    <property type="entry name" value="TF_AMS/ICE1/BHLH6-like"/>
</dbReference>
<keyword evidence="6" id="KW-0539">Nucleus</keyword>
<evidence type="ECO:0000256" key="2">
    <source>
        <dbReference type="ARBA" id="ARBA00011738"/>
    </source>
</evidence>
<feature type="region of interest" description="Disordered" evidence="7">
    <location>
        <begin position="39"/>
        <end position="58"/>
    </location>
</feature>
<feature type="compositionally biased region" description="Polar residues" evidence="7">
    <location>
        <begin position="39"/>
        <end position="57"/>
    </location>
</feature>
<dbReference type="PANTHER" id="PTHR31945:SF26">
    <property type="entry name" value="TRANSCRIPTION FACTOR BHLH35"/>
    <property type="match status" value="1"/>
</dbReference>
<dbReference type="InterPro" id="IPR036638">
    <property type="entry name" value="HLH_DNA-bd_sf"/>
</dbReference>
<dbReference type="InterPro" id="IPR054502">
    <property type="entry name" value="bHLH-TF_ACT-like_plant"/>
</dbReference>
<dbReference type="SUPFAM" id="SSF47459">
    <property type="entry name" value="HLH, helix-loop-helix DNA-binding domain"/>
    <property type="match status" value="1"/>
</dbReference>
<comment type="subcellular location">
    <subcellularLocation>
        <location evidence="1">Nucleus</location>
    </subcellularLocation>
</comment>
<gene>
    <name evidence="9" type="ORF">CRO_T109258</name>
</gene>
<protein>
    <submittedName>
        <fullName evidence="9">BHLH type transcription factor</fullName>
    </submittedName>
</protein>
<dbReference type="Pfam" id="PF00010">
    <property type="entry name" value="HLH"/>
    <property type="match status" value="1"/>
</dbReference>
<keyword evidence="4" id="KW-0238">DNA-binding</keyword>
<evidence type="ECO:0000256" key="4">
    <source>
        <dbReference type="ARBA" id="ARBA00023125"/>
    </source>
</evidence>
<feature type="domain" description="BHLH" evidence="8">
    <location>
        <begin position="49"/>
        <end position="98"/>
    </location>
</feature>
<keyword evidence="3" id="KW-0805">Transcription regulation</keyword>
<evidence type="ECO:0000256" key="6">
    <source>
        <dbReference type="ARBA" id="ARBA00023242"/>
    </source>
</evidence>
<evidence type="ECO:0000313" key="9">
    <source>
        <dbReference type="EMBL" id="QTJ02264.1"/>
    </source>
</evidence>
<dbReference type="FunFam" id="4.10.280.10:FF:000096">
    <property type="entry name" value="Basic helix-loop-helix (BHLH) DNA-binding superfamily protein"/>
    <property type="match status" value="1"/>
</dbReference>
<dbReference type="SMART" id="SM00353">
    <property type="entry name" value="HLH"/>
    <property type="match status" value="1"/>
</dbReference>
<evidence type="ECO:0000256" key="7">
    <source>
        <dbReference type="SAM" id="MobiDB-lite"/>
    </source>
</evidence>
<evidence type="ECO:0000256" key="3">
    <source>
        <dbReference type="ARBA" id="ARBA00023015"/>
    </source>
</evidence>
<accession>A0A8A6LT12</accession>
<reference evidence="9" key="1">
    <citation type="journal article" date="2020" name="bioRxiv">
        <title>Subfunctionalization of paralog transcription factors contributes to regulation of alkaloid pathway branch choice in Catharanthus roseus.</title>
        <authorList>
            <person name="Colinas M."/>
            <person name="Pollier J."/>
            <person name="Vaneechoutte D."/>
            <person name="Malat D.G."/>
            <person name="Schweizer F."/>
            <person name="De Milde L."/>
            <person name="De Clercq R."/>
            <person name="Guedes J.G."/>
            <person name="Martinez-Cortes T."/>
            <person name="Molina Hidalgo F.J."/>
            <person name="Sottomayor M."/>
            <person name="Vandepoele K."/>
            <person name="Goossens A."/>
        </authorList>
    </citation>
    <scope>NUCLEOTIDE SEQUENCE</scope>
</reference>
<organism evidence="9">
    <name type="scientific">Catharanthus roseus</name>
    <name type="common">Madagascar periwinkle</name>
    <name type="synonym">Vinca rosea</name>
    <dbReference type="NCBI Taxonomy" id="4058"/>
    <lineage>
        <taxon>Eukaryota</taxon>
        <taxon>Viridiplantae</taxon>
        <taxon>Streptophyta</taxon>
        <taxon>Embryophyta</taxon>
        <taxon>Tracheophyta</taxon>
        <taxon>Spermatophyta</taxon>
        <taxon>Magnoliopsida</taxon>
        <taxon>eudicotyledons</taxon>
        <taxon>Gunneridae</taxon>
        <taxon>Pentapetalae</taxon>
        <taxon>asterids</taxon>
        <taxon>lamiids</taxon>
        <taxon>Gentianales</taxon>
        <taxon>Apocynaceae</taxon>
        <taxon>Rauvolfioideae</taxon>
        <taxon>Vinceae</taxon>
        <taxon>Catharanthinae</taxon>
        <taxon>Catharanthus</taxon>
    </lineage>
</organism>
<dbReference type="InterPro" id="IPR011598">
    <property type="entry name" value="bHLH_dom"/>
</dbReference>